<gene>
    <name evidence="6" type="ORF">H8S65_05425</name>
</gene>
<evidence type="ECO:0000256" key="1">
    <source>
        <dbReference type="ARBA" id="ARBA00006739"/>
    </source>
</evidence>
<evidence type="ECO:0000256" key="2">
    <source>
        <dbReference type="ARBA" id="ARBA00022676"/>
    </source>
</evidence>
<dbReference type="RefSeq" id="WP_186928991.1">
    <property type="nucleotide sequence ID" value="NZ_JACOOJ010000006.1"/>
</dbReference>
<protein>
    <submittedName>
        <fullName evidence="6">Glycosyltransferase family 2 protein</fullName>
    </submittedName>
</protein>
<name>A0ABR7DNI8_9BACT</name>
<keyword evidence="2" id="KW-0328">Glycosyltransferase</keyword>
<keyword evidence="7" id="KW-1185">Reference proteome</keyword>
<accession>A0ABR7DNI8</accession>
<keyword evidence="3" id="KW-0808">Transferase</keyword>
<dbReference type="PANTHER" id="PTHR43179:SF12">
    <property type="entry name" value="GALACTOFURANOSYLTRANSFERASE GLFT2"/>
    <property type="match status" value="1"/>
</dbReference>
<dbReference type="EMBL" id="JACOOJ010000006">
    <property type="protein sequence ID" value="MBC5632213.1"/>
    <property type="molecule type" value="Genomic_DNA"/>
</dbReference>
<evidence type="ECO:0000259" key="5">
    <source>
        <dbReference type="Pfam" id="PF00535"/>
    </source>
</evidence>
<dbReference type="Proteomes" id="UP000651475">
    <property type="component" value="Unassembled WGS sequence"/>
</dbReference>
<evidence type="ECO:0000256" key="4">
    <source>
        <dbReference type="SAM" id="Phobius"/>
    </source>
</evidence>
<comment type="similarity">
    <text evidence="1">Belongs to the glycosyltransferase 2 family.</text>
</comment>
<proteinExistence type="inferred from homology"/>
<dbReference type="SUPFAM" id="SSF53448">
    <property type="entry name" value="Nucleotide-diphospho-sugar transferases"/>
    <property type="match status" value="1"/>
</dbReference>
<dbReference type="InterPro" id="IPR001173">
    <property type="entry name" value="Glyco_trans_2-like"/>
</dbReference>
<reference evidence="6 7" key="1">
    <citation type="submission" date="2020-08" db="EMBL/GenBank/DDBJ databases">
        <title>Genome public.</title>
        <authorList>
            <person name="Liu C."/>
            <person name="Sun Q."/>
        </authorList>
    </citation>
    <scope>NUCLEOTIDE SEQUENCE [LARGE SCALE GENOMIC DNA]</scope>
    <source>
        <strain evidence="6 7">NSJ-79</strain>
    </source>
</reference>
<sequence length="295" mass="33981">MVSIITINYNGYKDTCELINSIRKYETYPYEIIVVDNSPTKEEALRLENDYPDATIISSEQNLGFAGGNNLGYEYSAGEYILFINNDVVINGPFLETLVNRMQSSPAIGAVSPKIKYEDHPNIIQYAGYTPMNPIRISNRKIGTKQIDHGQYDQATPTAFIHGACVLTSRKVLEHAGLMTEIYFLFYEELDWSLQLQRAGYQTWFEPAVSVFHKESMTIKRGTPLRLYYLTRSRIMFTRRNYKAFIKMLALSYLLFIVIPKNILFYSIHNEKEMLIAFIKGSFRGLKDNIKETHA</sequence>
<comment type="caution">
    <text evidence="6">The sequence shown here is derived from an EMBL/GenBank/DDBJ whole genome shotgun (WGS) entry which is preliminary data.</text>
</comment>
<feature type="transmembrane region" description="Helical" evidence="4">
    <location>
        <begin position="244"/>
        <end position="268"/>
    </location>
</feature>
<organism evidence="6 7">
    <name type="scientific">Parabacteroides hominis</name>
    <dbReference type="NCBI Taxonomy" id="2763057"/>
    <lineage>
        <taxon>Bacteria</taxon>
        <taxon>Pseudomonadati</taxon>
        <taxon>Bacteroidota</taxon>
        <taxon>Bacteroidia</taxon>
        <taxon>Bacteroidales</taxon>
        <taxon>Tannerellaceae</taxon>
        <taxon>Parabacteroides</taxon>
    </lineage>
</organism>
<dbReference type="Gene3D" id="3.90.550.10">
    <property type="entry name" value="Spore Coat Polysaccharide Biosynthesis Protein SpsA, Chain A"/>
    <property type="match status" value="1"/>
</dbReference>
<dbReference type="InterPro" id="IPR029044">
    <property type="entry name" value="Nucleotide-diphossugar_trans"/>
</dbReference>
<keyword evidence="4" id="KW-0812">Transmembrane</keyword>
<keyword evidence="4" id="KW-1133">Transmembrane helix</keyword>
<keyword evidence="4" id="KW-0472">Membrane</keyword>
<feature type="domain" description="Glycosyltransferase 2-like" evidence="5">
    <location>
        <begin position="3"/>
        <end position="175"/>
    </location>
</feature>
<dbReference type="Pfam" id="PF00535">
    <property type="entry name" value="Glycos_transf_2"/>
    <property type="match status" value="1"/>
</dbReference>
<dbReference type="CDD" id="cd04186">
    <property type="entry name" value="GT_2_like_c"/>
    <property type="match status" value="1"/>
</dbReference>
<evidence type="ECO:0000313" key="7">
    <source>
        <dbReference type="Proteomes" id="UP000651475"/>
    </source>
</evidence>
<evidence type="ECO:0000256" key="3">
    <source>
        <dbReference type="ARBA" id="ARBA00022679"/>
    </source>
</evidence>
<dbReference type="PANTHER" id="PTHR43179">
    <property type="entry name" value="RHAMNOSYLTRANSFERASE WBBL"/>
    <property type="match status" value="1"/>
</dbReference>
<evidence type="ECO:0000313" key="6">
    <source>
        <dbReference type="EMBL" id="MBC5632213.1"/>
    </source>
</evidence>